<protein>
    <submittedName>
        <fullName evidence="21">G-protein coupled receptor</fullName>
    </submittedName>
</protein>
<evidence type="ECO:0000256" key="7">
    <source>
        <dbReference type="ARBA" id="ARBA00023018"/>
    </source>
</evidence>
<evidence type="ECO:0000256" key="6">
    <source>
        <dbReference type="ARBA" id="ARBA00022989"/>
    </source>
</evidence>
<keyword evidence="14" id="KW-0628">Postsynaptic cell membrane</keyword>
<keyword evidence="17" id="KW-0175">Coiled coil</keyword>
<feature type="transmembrane region" description="Helical" evidence="18">
    <location>
        <begin position="566"/>
        <end position="585"/>
    </location>
</feature>
<evidence type="ECO:0000256" key="16">
    <source>
        <dbReference type="ARBA" id="ARBA00034104"/>
    </source>
</evidence>
<dbReference type="GO" id="GO:0045211">
    <property type="term" value="C:postsynaptic membrane"/>
    <property type="evidence" value="ECO:0007669"/>
    <property type="project" value="UniProtKB-SubCell"/>
</dbReference>
<dbReference type="InterPro" id="IPR017978">
    <property type="entry name" value="GPCR_3_C"/>
</dbReference>
<keyword evidence="22" id="KW-1185">Reference proteome</keyword>
<feature type="chain" id="PRO_5043563546" evidence="19">
    <location>
        <begin position="19"/>
        <end position="723"/>
    </location>
</feature>
<keyword evidence="3" id="KW-1003">Cell membrane</keyword>
<dbReference type="AlphaFoldDB" id="A0AAV7JDA8"/>
<evidence type="ECO:0000256" key="17">
    <source>
        <dbReference type="SAM" id="Coils"/>
    </source>
</evidence>
<dbReference type="PANTHER" id="PTHR32546:SF26">
    <property type="entry name" value="SMOG, ISOFORM D"/>
    <property type="match status" value="1"/>
</dbReference>
<evidence type="ECO:0000256" key="1">
    <source>
        <dbReference type="ARBA" id="ARBA00004487"/>
    </source>
</evidence>
<keyword evidence="9 18" id="KW-0472">Membrane</keyword>
<keyword evidence="5 19" id="KW-0732">Signal</keyword>
<evidence type="ECO:0000256" key="18">
    <source>
        <dbReference type="SAM" id="Phobius"/>
    </source>
</evidence>
<dbReference type="InterPro" id="IPR054714">
    <property type="entry name" value="GPR158_179_extracellular"/>
</dbReference>
<keyword evidence="11 21" id="KW-0675">Receptor</keyword>
<evidence type="ECO:0000256" key="2">
    <source>
        <dbReference type="ARBA" id="ARBA00007242"/>
    </source>
</evidence>
<evidence type="ECO:0000256" key="4">
    <source>
        <dbReference type="ARBA" id="ARBA00022692"/>
    </source>
</evidence>
<dbReference type="Pfam" id="PF00003">
    <property type="entry name" value="7tm_3"/>
    <property type="match status" value="1"/>
</dbReference>
<evidence type="ECO:0000256" key="9">
    <source>
        <dbReference type="ARBA" id="ARBA00023136"/>
    </source>
</evidence>
<feature type="domain" description="G-protein coupled receptors family 3 profile" evidence="20">
    <location>
        <begin position="384"/>
        <end position="594"/>
    </location>
</feature>
<evidence type="ECO:0000256" key="19">
    <source>
        <dbReference type="SAM" id="SignalP"/>
    </source>
</evidence>
<feature type="transmembrane region" description="Helical" evidence="18">
    <location>
        <begin position="412"/>
        <end position="433"/>
    </location>
</feature>
<feature type="transmembrane region" description="Helical" evidence="18">
    <location>
        <begin position="540"/>
        <end position="560"/>
    </location>
</feature>
<evidence type="ECO:0000256" key="8">
    <source>
        <dbReference type="ARBA" id="ARBA00023040"/>
    </source>
</evidence>
<feature type="transmembrane region" description="Helical" evidence="18">
    <location>
        <begin position="501"/>
        <end position="519"/>
    </location>
</feature>
<dbReference type="InterPro" id="IPR043458">
    <property type="entry name" value="GPR158/179"/>
</dbReference>
<feature type="signal peptide" evidence="19">
    <location>
        <begin position="1"/>
        <end position="18"/>
    </location>
</feature>
<comment type="caution">
    <text evidence="21">The sequence shown here is derived from an EMBL/GenBank/DDBJ whole genome shotgun (WGS) entry which is preliminary data.</text>
</comment>
<accession>A0AAV7JDA8</accession>
<keyword evidence="15" id="KW-0966">Cell projection</keyword>
<sequence>MGLFSYSFLFIYLILVTAGTSEICSDSDFPGCLHRINSTQLCDESSSDREVNGNFSKLLLEMDLNTINEVTHVVVDHVNSMIFQLYVDMLIDNTCQSNGTFNNPEFFVLNRKYMISPLENSRLISSGLLYMLQSLNYLIAWKEYDLLTATENTLPPAGNSRSKINTIETPQRLAQEPFQTIIQFPSDFIEIHHENSIETIPRVTTNDIKWRGPFLKCNNGEFLRLVAELPVYALTNCSTESATRFTQVSKTLFEVPLSFIDFNQCQQSETIKLQNCTTNSLCQKREYSSVYRRDSYYCVCIHSYSSLNVTHYSDIQICNTCHLSCFNCTDANPCYTEVLRWALLTWNTMIMLICFCLIIITIIFSYIIKHESFVSSAPRFLLFILIGSFLMYTTLIVEFFPPSSVTCILSPWFFYPGFSLAFGSLIIKSWRIIKLYKVSKNWKHKTKQPSSIDWHLFLRLLPFIFITVISLSAWTVYDKGSRLPEPQDQRANFKYCEQTDWNYLIIVANLLLIVFGIILSIKARTLPSTYRETRDILFSIYNITIVNAMCTVVAHTLYFYQQDVNFVVLFVNLHLGISFMIFIMFRKKVTDVFFDKIVHKKRKHTARVNDNMLLMSPQERIRFIAENRKLMELVGVKEKRIKELQKECLELKNERNIGIIMEDMNESSDPEISPAIESTERQGYEMSTYVYEKRDSATESEINLELRTKHEEYIVSSPISTDL</sequence>
<evidence type="ECO:0000256" key="14">
    <source>
        <dbReference type="ARBA" id="ARBA00023257"/>
    </source>
</evidence>
<keyword evidence="12" id="KW-0325">Glycoprotein</keyword>
<evidence type="ECO:0000313" key="22">
    <source>
        <dbReference type="Proteomes" id="UP001165289"/>
    </source>
</evidence>
<evidence type="ECO:0000256" key="3">
    <source>
        <dbReference type="ARBA" id="ARBA00022475"/>
    </source>
</evidence>
<feature type="transmembrane region" description="Helical" evidence="18">
    <location>
        <begin position="380"/>
        <end position="400"/>
    </location>
</feature>
<dbReference type="GO" id="GO:0004930">
    <property type="term" value="F:G protein-coupled receptor activity"/>
    <property type="evidence" value="ECO:0007669"/>
    <property type="project" value="UniProtKB-KW"/>
</dbReference>
<keyword evidence="10" id="KW-1015">Disulfide bond</keyword>
<evidence type="ECO:0000313" key="21">
    <source>
        <dbReference type="EMBL" id="KAI6646704.1"/>
    </source>
</evidence>
<keyword evidence="7" id="KW-0770">Synapse</keyword>
<keyword evidence="8" id="KW-0297">G-protein coupled receptor</keyword>
<reference evidence="21 22" key="1">
    <citation type="journal article" date="2023" name="BMC Biol.">
        <title>The compact genome of the sponge Oopsacas minuta (Hexactinellida) is lacking key metazoan core genes.</title>
        <authorList>
            <person name="Santini S."/>
            <person name="Schenkelaars Q."/>
            <person name="Jourda C."/>
            <person name="Duchesne M."/>
            <person name="Belahbib H."/>
            <person name="Rocher C."/>
            <person name="Selva M."/>
            <person name="Riesgo A."/>
            <person name="Vervoort M."/>
            <person name="Leys S.P."/>
            <person name="Kodjabachian L."/>
            <person name="Le Bivic A."/>
            <person name="Borchiellini C."/>
            <person name="Claverie J.M."/>
            <person name="Renard E."/>
        </authorList>
    </citation>
    <scope>NUCLEOTIDE SEQUENCE [LARGE SCALE GENOMIC DNA]</scope>
    <source>
        <strain evidence="21">SPO-2</strain>
    </source>
</reference>
<comment type="subcellular location">
    <subcellularLocation>
        <location evidence="1">Cell projection</location>
        <location evidence="1">Neuron projection</location>
    </subcellularLocation>
    <subcellularLocation>
        <location evidence="16">Postsynaptic cell membrane</location>
        <topology evidence="16">Multi-pass membrane protein</topology>
    </subcellularLocation>
</comment>
<evidence type="ECO:0000256" key="12">
    <source>
        <dbReference type="ARBA" id="ARBA00023180"/>
    </source>
</evidence>
<evidence type="ECO:0000256" key="10">
    <source>
        <dbReference type="ARBA" id="ARBA00023157"/>
    </source>
</evidence>
<keyword evidence="6 18" id="KW-1133">Transmembrane helix</keyword>
<feature type="transmembrane region" description="Helical" evidence="18">
    <location>
        <begin position="341"/>
        <end position="368"/>
    </location>
</feature>
<proteinExistence type="inferred from homology"/>
<evidence type="ECO:0000256" key="15">
    <source>
        <dbReference type="ARBA" id="ARBA00023273"/>
    </source>
</evidence>
<name>A0AAV7JDA8_9METZ</name>
<evidence type="ECO:0000256" key="5">
    <source>
        <dbReference type="ARBA" id="ARBA00022729"/>
    </source>
</evidence>
<dbReference type="PROSITE" id="PS50259">
    <property type="entry name" value="G_PROTEIN_RECEP_F3_4"/>
    <property type="match status" value="1"/>
</dbReference>
<dbReference type="Pfam" id="PF22572">
    <property type="entry name" value="GPR158_179_EC"/>
    <property type="match status" value="1"/>
</dbReference>
<feature type="transmembrane region" description="Helical" evidence="18">
    <location>
        <begin position="454"/>
        <end position="477"/>
    </location>
</feature>
<comment type="similarity">
    <text evidence="2">Belongs to the G-protein coupled receptor 3 family.</text>
</comment>
<dbReference type="Proteomes" id="UP001165289">
    <property type="component" value="Unassembled WGS sequence"/>
</dbReference>
<dbReference type="PANTHER" id="PTHR32546">
    <property type="entry name" value="G-PROTEIN COUPLED RECEPTOR 158-RELATED"/>
    <property type="match status" value="1"/>
</dbReference>
<organism evidence="21 22">
    <name type="scientific">Oopsacas minuta</name>
    <dbReference type="NCBI Taxonomy" id="111878"/>
    <lineage>
        <taxon>Eukaryota</taxon>
        <taxon>Metazoa</taxon>
        <taxon>Porifera</taxon>
        <taxon>Hexactinellida</taxon>
        <taxon>Hexasterophora</taxon>
        <taxon>Lyssacinosida</taxon>
        <taxon>Leucopsacidae</taxon>
        <taxon>Oopsacas</taxon>
    </lineage>
</organism>
<dbReference type="EMBL" id="JAKMXF010000354">
    <property type="protein sequence ID" value="KAI6646704.1"/>
    <property type="molecule type" value="Genomic_DNA"/>
</dbReference>
<feature type="coiled-coil region" evidence="17">
    <location>
        <begin position="627"/>
        <end position="654"/>
    </location>
</feature>
<evidence type="ECO:0000259" key="20">
    <source>
        <dbReference type="PROSITE" id="PS50259"/>
    </source>
</evidence>
<evidence type="ECO:0000256" key="13">
    <source>
        <dbReference type="ARBA" id="ARBA00023224"/>
    </source>
</evidence>
<keyword evidence="13" id="KW-0807">Transducer</keyword>
<keyword evidence="4 18" id="KW-0812">Transmembrane</keyword>
<gene>
    <name evidence="21" type="ORF">LOD99_12825</name>
</gene>
<evidence type="ECO:0000256" key="11">
    <source>
        <dbReference type="ARBA" id="ARBA00023170"/>
    </source>
</evidence>